<dbReference type="InParanoid" id="A0A1Q3CZY0"/>
<organism evidence="4 5">
    <name type="scientific">Cephalotus follicularis</name>
    <name type="common">Albany pitcher plant</name>
    <dbReference type="NCBI Taxonomy" id="3775"/>
    <lineage>
        <taxon>Eukaryota</taxon>
        <taxon>Viridiplantae</taxon>
        <taxon>Streptophyta</taxon>
        <taxon>Embryophyta</taxon>
        <taxon>Tracheophyta</taxon>
        <taxon>Spermatophyta</taxon>
        <taxon>Magnoliopsida</taxon>
        <taxon>eudicotyledons</taxon>
        <taxon>Gunneridae</taxon>
        <taxon>Pentapetalae</taxon>
        <taxon>rosids</taxon>
        <taxon>fabids</taxon>
        <taxon>Oxalidales</taxon>
        <taxon>Cephalotaceae</taxon>
        <taxon>Cephalotus</taxon>
    </lineage>
</organism>
<evidence type="ECO:0000256" key="2">
    <source>
        <dbReference type="SAM" id="Coils"/>
    </source>
</evidence>
<dbReference type="STRING" id="3775.A0A1Q3CZY0"/>
<feature type="coiled-coil region" evidence="2">
    <location>
        <begin position="160"/>
        <end position="215"/>
    </location>
</feature>
<evidence type="ECO:0000256" key="1">
    <source>
        <dbReference type="ARBA" id="ARBA00023054"/>
    </source>
</evidence>
<dbReference type="PANTHER" id="PTHR23160">
    <property type="entry name" value="SYNAPTONEMAL COMPLEX PROTEIN-RELATED"/>
    <property type="match status" value="1"/>
</dbReference>
<dbReference type="AlphaFoldDB" id="A0A1Q3CZY0"/>
<sequence>MGSSAAFRPHFPATSRHYTPKLCYLRRNGKQNKASFVTNTKRKSQPLESVRSVLSKPKSNISGNGATESARILLERLFAQTQKLEEQMSRHSHIPKDIQLGFNLEILESDLKAVLVALKKREADLQDAERLVLSDHGKLNHAKEELERRDKEIAIACSRHEKLEEQLRQANFKLLSQARNVEDLKLRLRERDQEIATAKATLSLKEDELDKMRTELVNKCEEAAKTDYELKCKAQLLDEISEVVNKQEIEIHGLHKAIREKEELEVFVNLRKLEEEKLKVARGNLERQTMEWFVAQEELKKLAEEVSRDKGETNGTLEDFRRVKKLLAEIRAELLSSQKALVSSIGQMKEQEQQFEKQLTEIDEQKKSVMSYMTSLRAAQIEVESEKVKLRVAEARNKEIEWGLSVEKEVIEELQNELKKERDSLQQAIREMSYIQEELEQKGTEFNETHHLLRISDLELVEAKLEIQHLRSKHASLHLILEERDLELSNARNKLEELNQEVMELQMLISSREDQLIQATTMLKEKDEHFGIIQDELNDAKLKFSEAETVVEQIVELTNKLVISIKDEDHNGLGPVSDTGHHLMPQLLDKPAVDFKLQNIQLETELKFTIECLRINEMEVLAAKRALLIKDEEGKMVLGRLDARERELNSCKKEMVEDANDLMKHYALAQERIGEQSTGDLAIEKLQLEAAKLEVEAATSALHKIAEMSQELLNKASLIIEIDTNTSVFPQIDSEPVSSILENDECLTKVTTEVARLSALTERLVKEAGIVVASEQWR</sequence>
<name>A0A1Q3CZY0_CEPFO</name>
<keyword evidence="5" id="KW-1185">Reference proteome</keyword>
<reference evidence="5" key="1">
    <citation type="submission" date="2016-04" db="EMBL/GenBank/DDBJ databases">
        <title>Cephalotus genome sequencing.</title>
        <authorList>
            <person name="Fukushima K."/>
            <person name="Hasebe M."/>
            <person name="Fang X."/>
        </authorList>
    </citation>
    <scope>NUCLEOTIDE SEQUENCE [LARGE SCALE GENOMIC DNA]</scope>
    <source>
        <strain evidence="5">cv. St1</strain>
    </source>
</reference>
<dbReference type="PANTHER" id="PTHR23160:SF19">
    <property type="entry name" value="MYOSIN HEAVY CHAIN-RELATED PROTEIN"/>
    <property type="match status" value="1"/>
</dbReference>
<dbReference type="FunCoup" id="A0A1Q3CZY0">
    <property type="interactions" value="423"/>
</dbReference>
<evidence type="ECO:0000313" key="5">
    <source>
        <dbReference type="Proteomes" id="UP000187406"/>
    </source>
</evidence>
<gene>
    <name evidence="4" type="ORF">CFOL_v3_29135</name>
</gene>
<feature type="coiled-coil region" evidence="2">
    <location>
        <begin position="345"/>
        <end position="442"/>
    </location>
</feature>
<feature type="region of interest" description="Disordered" evidence="3">
    <location>
        <begin position="39"/>
        <end position="64"/>
    </location>
</feature>
<dbReference type="EMBL" id="BDDD01003644">
    <property type="protein sequence ID" value="GAV85701.1"/>
    <property type="molecule type" value="Genomic_DNA"/>
</dbReference>
<comment type="caution">
    <text evidence="4">The sequence shown here is derived from an EMBL/GenBank/DDBJ whole genome shotgun (WGS) entry which is preliminary data.</text>
</comment>
<protein>
    <submittedName>
        <fullName evidence="4">Uncharacterized protein</fullName>
    </submittedName>
</protein>
<evidence type="ECO:0000256" key="3">
    <source>
        <dbReference type="SAM" id="MobiDB-lite"/>
    </source>
</evidence>
<dbReference type="GO" id="GO:0007131">
    <property type="term" value="P:reciprocal meiotic recombination"/>
    <property type="evidence" value="ECO:0007669"/>
    <property type="project" value="TreeGrafter"/>
</dbReference>
<proteinExistence type="predicted"/>
<keyword evidence="1 2" id="KW-0175">Coiled coil</keyword>
<dbReference type="Proteomes" id="UP000187406">
    <property type="component" value="Unassembled WGS sequence"/>
</dbReference>
<accession>A0A1Q3CZY0</accession>
<dbReference type="OrthoDB" id="2019763at2759"/>
<feature type="coiled-coil region" evidence="2">
    <location>
        <begin position="481"/>
        <end position="515"/>
    </location>
</feature>
<evidence type="ECO:0000313" key="4">
    <source>
        <dbReference type="EMBL" id="GAV85701.1"/>
    </source>
</evidence>